<dbReference type="STRING" id="146817.SAMN04488502_101979"/>
<protein>
    <submittedName>
        <fullName evidence="3">Transcriptional antiterminator NusG</fullName>
    </submittedName>
</protein>
<feature type="domain" description="NusG-like N-terminal" evidence="2">
    <location>
        <begin position="62"/>
        <end position="135"/>
    </location>
</feature>
<dbReference type="AlphaFoldDB" id="A0A1G9NDU7"/>
<reference evidence="3 4" key="1">
    <citation type="submission" date="2016-10" db="EMBL/GenBank/DDBJ databases">
        <authorList>
            <person name="de Groot N.N."/>
        </authorList>
    </citation>
    <scope>NUCLEOTIDE SEQUENCE [LARGE SCALE GENOMIC DNA]</scope>
    <source>
        <strain evidence="3 4">DSM 1736</strain>
    </source>
</reference>
<proteinExistence type="predicted"/>
<keyword evidence="4" id="KW-1185">Reference proteome</keyword>
<gene>
    <name evidence="3" type="ORF">SAMN04488502_101979</name>
</gene>
<dbReference type="Proteomes" id="UP000214880">
    <property type="component" value="Unassembled WGS sequence"/>
</dbReference>
<dbReference type="InterPro" id="IPR006645">
    <property type="entry name" value="NGN-like_dom"/>
</dbReference>
<dbReference type="InterPro" id="IPR014722">
    <property type="entry name" value="Rib_uL2_dom2"/>
</dbReference>
<dbReference type="InterPro" id="IPR036735">
    <property type="entry name" value="NGN_dom_sf"/>
</dbReference>
<accession>A0A1G9NDU7</accession>
<evidence type="ECO:0000313" key="4">
    <source>
        <dbReference type="Proteomes" id="UP000214880"/>
    </source>
</evidence>
<dbReference type="EMBL" id="FNHB01000001">
    <property type="protein sequence ID" value="SDL84564.1"/>
    <property type="molecule type" value="Genomic_DNA"/>
</dbReference>
<organism evidence="3 4">
    <name type="scientific">Dendrosporobacter quercicolus</name>
    <dbReference type="NCBI Taxonomy" id="146817"/>
    <lineage>
        <taxon>Bacteria</taxon>
        <taxon>Bacillati</taxon>
        <taxon>Bacillota</taxon>
        <taxon>Negativicutes</taxon>
        <taxon>Selenomonadales</taxon>
        <taxon>Sporomusaceae</taxon>
        <taxon>Dendrosporobacter</taxon>
    </lineage>
</organism>
<sequence>MYTEDEWRDINLYRKVCAKITTRYDVTSDSNNTIFQVIISIKHKKTCDRDCILCKEGINLDEWYVFRTISGKEETTSLICKKMFSQCKIINPKRKVYWRKSGNTITTIRPLFEGYLFAATDRKNIEEFDYLLRKHRMGIGWLVYSAGSLLPIFPEEKQLIQKLIGNEGIVEISEVKKVQNQIQIVNGPLLGLEGIVTNYSRRNRRVTVEVPILQEKKQIELGGILVNPNRPG</sequence>
<name>A0A1G9NDU7_9FIRM</name>
<dbReference type="Gene3D" id="3.30.70.940">
    <property type="entry name" value="NusG, N-terminal domain"/>
    <property type="match status" value="1"/>
</dbReference>
<dbReference type="GO" id="GO:0006354">
    <property type="term" value="P:DNA-templated transcription elongation"/>
    <property type="evidence" value="ECO:0007669"/>
    <property type="project" value="InterPro"/>
</dbReference>
<evidence type="ECO:0000313" key="3">
    <source>
        <dbReference type="EMBL" id="SDL84564.1"/>
    </source>
</evidence>
<dbReference type="InterPro" id="IPR008991">
    <property type="entry name" value="Translation_prot_SH3-like_sf"/>
</dbReference>
<evidence type="ECO:0000256" key="1">
    <source>
        <dbReference type="ARBA" id="ARBA00023163"/>
    </source>
</evidence>
<dbReference type="Pfam" id="PF02357">
    <property type="entry name" value="NusG"/>
    <property type="match status" value="1"/>
</dbReference>
<dbReference type="SUPFAM" id="SSF82679">
    <property type="entry name" value="N-utilization substance G protein NusG, N-terminal domain"/>
    <property type="match status" value="1"/>
</dbReference>
<evidence type="ECO:0000259" key="2">
    <source>
        <dbReference type="Pfam" id="PF02357"/>
    </source>
</evidence>
<keyword evidence="1" id="KW-0804">Transcription</keyword>
<dbReference type="SUPFAM" id="SSF50104">
    <property type="entry name" value="Translation proteins SH3-like domain"/>
    <property type="match status" value="1"/>
</dbReference>
<dbReference type="Gene3D" id="2.30.30.30">
    <property type="match status" value="1"/>
</dbReference>